<dbReference type="PROSITE" id="PS01180">
    <property type="entry name" value="CUB"/>
    <property type="match status" value="2"/>
</dbReference>
<protein>
    <submittedName>
        <fullName evidence="7">Uncharacterized protein LOC108672786 isoform X1</fullName>
    </submittedName>
</protein>
<evidence type="ECO:0000259" key="5">
    <source>
        <dbReference type="PROSITE" id="PS01180"/>
    </source>
</evidence>
<keyword evidence="6" id="KW-1185">Reference proteome</keyword>
<dbReference type="GeneID" id="108672786"/>
<feature type="region of interest" description="Disordered" evidence="3">
    <location>
        <begin position="268"/>
        <end position="314"/>
    </location>
</feature>
<comment type="caution">
    <text evidence="2">Lacks conserved residue(s) required for the propagation of feature annotation.</text>
</comment>
<feature type="domain" description="CUB" evidence="5">
    <location>
        <begin position="407"/>
        <end position="484"/>
    </location>
</feature>
<dbReference type="AlphaFoldDB" id="A0A8B7NQL8"/>
<dbReference type="RefSeq" id="XP_018016007.1">
    <property type="nucleotide sequence ID" value="XM_018160518.2"/>
</dbReference>
<evidence type="ECO:0000256" key="4">
    <source>
        <dbReference type="SAM" id="SignalP"/>
    </source>
</evidence>
<feature type="signal peptide" evidence="4">
    <location>
        <begin position="1"/>
        <end position="22"/>
    </location>
</feature>
<feature type="chain" id="PRO_5034877434" evidence="4">
    <location>
        <begin position="23"/>
        <end position="486"/>
    </location>
</feature>
<dbReference type="InterPro" id="IPR000859">
    <property type="entry name" value="CUB_dom"/>
</dbReference>
<name>A0A8B7NQL8_HYAAZ</name>
<evidence type="ECO:0000256" key="2">
    <source>
        <dbReference type="PROSITE-ProRule" id="PRU00059"/>
    </source>
</evidence>
<keyword evidence="4" id="KW-0732">Signal</keyword>
<dbReference type="Pfam" id="PF26080">
    <property type="entry name" value="CUB_animal"/>
    <property type="match status" value="1"/>
</dbReference>
<dbReference type="PANTHER" id="PTHR33236:SF12">
    <property type="entry name" value="CUB DOMAIN-CONTAINING PROTEIN-RELATED"/>
    <property type="match status" value="1"/>
</dbReference>
<feature type="disulfide bond" evidence="2">
    <location>
        <begin position="182"/>
        <end position="199"/>
    </location>
</feature>
<proteinExistence type="predicted"/>
<accession>A0A8B7NQL8</accession>
<evidence type="ECO:0000256" key="3">
    <source>
        <dbReference type="SAM" id="MobiDB-lite"/>
    </source>
</evidence>
<sequence>MESRRVTIRAVLTWALVAGAAASVWREDDVGTARQTGVGPSGTEPASQSPWSPYYWFGESSVNEAMSVLFPAIGSDPLVCKTSEDDIYKTGLCMRLADCPYYGGEGYGSCGGGLGTCCVFSQSCTGTTNMMVSHFVSKTFTTTSPGVGECKLTVNPRHNNICQYRLDFDSFNIAQPDPSSDCTEDFFGVTGGSHAPKLCGDLTGQHIYINAEPGGGPIILTMDTSKTLDMKRDWNIKVTQIDCNSPYRAPAGCLQFFNETSGMVKSMNFKGIDPPDDEGPSYWSRTSTTRRTSQPLRPGSTKNDIKTSQHESSSNVLLSREEFIELKNKHILELSEQENDESVSNNKVRTQRSRRTYEQDMRQIQNLNYGVCINAKVGYCDLTWTQSKAHGAYSFTMSGDGSVPASELKSEFGVENCVTDYVSINGGVFVDEASDAPIHAVRYCGTKFPEVKTKAQPYVLHVTTDVDEGNDRRNLGFAINFRQNLC</sequence>
<organism evidence="6 7">
    <name type="scientific">Hyalella azteca</name>
    <name type="common">Amphipod</name>
    <dbReference type="NCBI Taxonomy" id="294128"/>
    <lineage>
        <taxon>Eukaryota</taxon>
        <taxon>Metazoa</taxon>
        <taxon>Ecdysozoa</taxon>
        <taxon>Arthropoda</taxon>
        <taxon>Crustacea</taxon>
        <taxon>Multicrustacea</taxon>
        <taxon>Malacostraca</taxon>
        <taxon>Eumalacostraca</taxon>
        <taxon>Peracarida</taxon>
        <taxon>Amphipoda</taxon>
        <taxon>Senticaudata</taxon>
        <taxon>Talitrida</taxon>
        <taxon>Talitroidea</taxon>
        <taxon>Hyalellidae</taxon>
        <taxon>Hyalella</taxon>
    </lineage>
</organism>
<evidence type="ECO:0000313" key="7">
    <source>
        <dbReference type="RefSeq" id="XP_018016007.1"/>
    </source>
</evidence>
<gene>
    <name evidence="7" type="primary">LOC108672786</name>
</gene>
<feature type="region of interest" description="Disordered" evidence="3">
    <location>
        <begin position="336"/>
        <end position="356"/>
    </location>
</feature>
<feature type="compositionally biased region" description="Low complexity" evidence="3">
    <location>
        <begin position="284"/>
        <end position="293"/>
    </location>
</feature>
<dbReference type="OrthoDB" id="6378913at2759"/>
<dbReference type="InterPro" id="IPR058698">
    <property type="entry name" value="CUB_metazoa"/>
</dbReference>
<dbReference type="PANTHER" id="PTHR33236">
    <property type="entry name" value="INTRAFLAGELLAR TRANSPORT PROTEIN 122 FAMILY PROTEIN-RELATED"/>
    <property type="match status" value="1"/>
</dbReference>
<keyword evidence="1 2" id="KW-1015">Disulfide bond</keyword>
<evidence type="ECO:0000313" key="6">
    <source>
        <dbReference type="Proteomes" id="UP000694843"/>
    </source>
</evidence>
<reference evidence="7" key="1">
    <citation type="submission" date="2025-08" db="UniProtKB">
        <authorList>
            <consortium name="RefSeq"/>
        </authorList>
    </citation>
    <scope>IDENTIFICATION</scope>
    <source>
        <tissue evidence="7">Whole organism</tissue>
    </source>
</reference>
<dbReference type="KEGG" id="hazt:108672786"/>
<feature type="domain" description="CUB" evidence="5">
    <location>
        <begin position="110"/>
        <end position="241"/>
    </location>
</feature>
<evidence type="ECO:0000256" key="1">
    <source>
        <dbReference type="ARBA" id="ARBA00023157"/>
    </source>
</evidence>
<dbReference type="Proteomes" id="UP000694843">
    <property type="component" value="Unplaced"/>
</dbReference>